<keyword evidence="1" id="KW-1133">Transmembrane helix</keyword>
<evidence type="ECO:0000256" key="1">
    <source>
        <dbReference type="SAM" id="Phobius"/>
    </source>
</evidence>
<gene>
    <name evidence="2" type="ORF">BpHYR1_024306</name>
</gene>
<feature type="transmembrane region" description="Helical" evidence="1">
    <location>
        <begin position="26"/>
        <end position="47"/>
    </location>
</feature>
<sequence>MFHSNYQIIVLTNKLAKALYGWNRGLIFPFNYLKEGLILTIIFSNLVKDRNKKFKFDNLEFLHIFPNDLSKNKAYLITVLHAFHKISN</sequence>
<dbReference type="AlphaFoldDB" id="A0A3M7SD88"/>
<evidence type="ECO:0000313" key="2">
    <source>
        <dbReference type="EMBL" id="RNA33709.1"/>
    </source>
</evidence>
<reference evidence="2 3" key="1">
    <citation type="journal article" date="2018" name="Sci. Rep.">
        <title>Genomic signatures of local adaptation to the degree of environmental predictability in rotifers.</title>
        <authorList>
            <person name="Franch-Gras L."/>
            <person name="Hahn C."/>
            <person name="Garcia-Roger E.M."/>
            <person name="Carmona M.J."/>
            <person name="Serra M."/>
            <person name="Gomez A."/>
        </authorList>
    </citation>
    <scope>NUCLEOTIDE SEQUENCE [LARGE SCALE GENOMIC DNA]</scope>
    <source>
        <strain evidence="2">HYR1</strain>
    </source>
</reference>
<name>A0A3M7SD88_BRAPC</name>
<evidence type="ECO:0000313" key="3">
    <source>
        <dbReference type="Proteomes" id="UP000276133"/>
    </source>
</evidence>
<keyword evidence="3" id="KW-1185">Reference proteome</keyword>
<dbReference type="EMBL" id="REGN01001597">
    <property type="protein sequence ID" value="RNA33709.1"/>
    <property type="molecule type" value="Genomic_DNA"/>
</dbReference>
<comment type="caution">
    <text evidence="2">The sequence shown here is derived from an EMBL/GenBank/DDBJ whole genome shotgun (WGS) entry which is preliminary data.</text>
</comment>
<organism evidence="2 3">
    <name type="scientific">Brachionus plicatilis</name>
    <name type="common">Marine rotifer</name>
    <name type="synonym">Brachionus muelleri</name>
    <dbReference type="NCBI Taxonomy" id="10195"/>
    <lineage>
        <taxon>Eukaryota</taxon>
        <taxon>Metazoa</taxon>
        <taxon>Spiralia</taxon>
        <taxon>Gnathifera</taxon>
        <taxon>Rotifera</taxon>
        <taxon>Eurotatoria</taxon>
        <taxon>Monogononta</taxon>
        <taxon>Pseudotrocha</taxon>
        <taxon>Ploima</taxon>
        <taxon>Brachionidae</taxon>
        <taxon>Brachionus</taxon>
    </lineage>
</organism>
<dbReference type="Proteomes" id="UP000276133">
    <property type="component" value="Unassembled WGS sequence"/>
</dbReference>
<proteinExistence type="predicted"/>
<accession>A0A3M7SD88</accession>
<keyword evidence="1" id="KW-0472">Membrane</keyword>
<protein>
    <submittedName>
        <fullName evidence="2">Uncharacterized protein</fullName>
    </submittedName>
</protein>
<keyword evidence="1" id="KW-0812">Transmembrane</keyword>